<keyword evidence="3" id="KW-1185">Reference proteome</keyword>
<proteinExistence type="predicted"/>
<dbReference type="AlphaFoldDB" id="B0XT42"/>
<evidence type="ECO:0000256" key="1">
    <source>
        <dbReference type="SAM" id="MobiDB-lite"/>
    </source>
</evidence>
<accession>B0XT42</accession>
<sequence length="106" mass="11771">MAKASAASASGCFEIHGINLIGGGEGADDGCQRFDLFVSERWNHDASGDSQEQGVPEDKVLDDPARYNFDDGSEDSRRQYRSGQNNEYLVRPAEESEEDWRDVIRA</sequence>
<name>B0XT42_ASPFC</name>
<protein>
    <submittedName>
        <fullName evidence="2">Uncharacterized protein</fullName>
    </submittedName>
</protein>
<reference evidence="2 3" key="1">
    <citation type="journal article" date="2008" name="PLoS Genet.">
        <title>Genomic islands in the pathogenic filamentous fungus Aspergillus fumigatus.</title>
        <authorList>
            <person name="Fedorova N.D."/>
            <person name="Khaldi N."/>
            <person name="Joardar V.S."/>
            <person name="Maiti R."/>
            <person name="Amedeo P."/>
            <person name="Anderson M.J."/>
            <person name="Crabtree J."/>
            <person name="Silva J.C."/>
            <person name="Badger J.H."/>
            <person name="Albarraq A."/>
            <person name="Angiuoli S."/>
            <person name="Bussey H."/>
            <person name="Bowyer P."/>
            <person name="Cotty P.J."/>
            <person name="Dyer P.S."/>
            <person name="Egan A."/>
            <person name="Galens K."/>
            <person name="Fraser-Liggett C.M."/>
            <person name="Haas B.J."/>
            <person name="Inman J.M."/>
            <person name="Kent R."/>
            <person name="Lemieux S."/>
            <person name="Malavazi I."/>
            <person name="Orvis J."/>
            <person name="Roemer T."/>
            <person name="Ronning C.M."/>
            <person name="Sundaram J.P."/>
            <person name="Sutton G."/>
            <person name="Turner G."/>
            <person name="Venter J.C."/>
            <person name="White O.R."/>
            <person name="Whitty B.R."/>
            <person name="Youngman P."/>
            <person name="Wolfe K.H."/>
            <person name="Goldman G.H."/>
            <person name="Wortman J.R."/>
            <person name="Jiang B."/>
            <person name="Denning D.W."/>
            <person name="Nierman W.C."/>
        </authorList>
    </citation>
    <scope>NUCLEOTIDE SEQUENCE [LARGE SCALE GENOMIC DNA]</scope>
    <source>
        <strain evidence="3">CBS 144.89 / FGSC A1163 / CEA10</strain>
    </source>
</reference>
<dbReference type="Proteomes" id="UP000001699">
    <property type="component" value="Unassembled WGS sequence"/>
</dbReference>
<evidence type="ECO:0000313" key="2">
    <source>
        <dbReference type="EMBL" id="EDP53751.1"/>
    </source>
</evidence>
<dbReference type="EMBL" id="DS499595">
    <property type="protein sequence ID" value="EDP53751.1"/>
    <property type="molecule type" value="Genomic_DNA"/>
</dbReference>
<dbReference type="HOGENOM" id="CLU_2399289_0_0_1"/>
<organism evidence="2 3">
    <name type="scientific">Aspergillus fumigatus (strain CBS 144.89 / FGSC A1163 / CEA10)</name>
    <name type="common">Neosartorya fumigata</name>
    <dbReference type="NCBI Taxonomy" id="451804"/>
    <lineage>
        <taxon>Eukaryota</taxon>
        <taxon>Fungi</taxon>
        <taxon>Dikarya</taxon>
        <taxon>Ascomycota</taxon>
        <taxon>Pezizomycotina</taxon>
        <taxon>Eurotiomycetes</taxon>
        <taxon>Eurotiomycetidae</taxon>
        <taxon>Eurotiales</taxon>
        <taxon>Aspergillaceae</taxon>
        <taxon>Aspergillus</taxon>
        <taxon>Aspergillus subgen. Fumigati</taxon>
    </lineage>
</organism>
<feature type="compositionally biased region" description="Basic and acidic residues" evidence="1">
    <location>
        <begin position="56"/>
        <end position="78"/>
    </location>
</feature>
<dbReference type="VEuPathDB" id="FungiDB:AFUB_017940"/>
<evidence type="ECO:0000313" key="3">
    <source>
        <dbReference type="Proteomes" id="UP000001699"/>
    </source>
</evidence>
<dbReference type="OrthoDB" id="4364812at2759"/>
<feature type="region of interest" description="Disordered" evidence="1">
    <location>
        <begin position="45"/>
        <end position="106"/>
    </location>
</feature>
<gene>
    <name evidence="2" type="ORF">AFUB_017940</name>
</gene>